<reference evidence="1 2" key="1">
    <citation type="journal article" date="2011" name="Science">
        <title>The Selaginella genome identifies genetic changes associated with the evolution of vascular plants.</title>
        <authorList>
            <person name="Banks J.A."/>
            <person name="Nishiyama T."/>
            <person name="Hasebe M."/>
            <person name="Bowman J.L."/>
            <person name="Gribskov M."/>
            <person name="dePamphilis C."/>
            <person name="Albert V.A."/>
            <person name="Aono N."/>
            <person name="Aoyama T."/>
            <person name="Ambrose B.A."/>
            <person name="Ashton N.W."/>
            <person name="Axtell M.J."/>
            <person name="Barker E."/>
            <person name="Barker M.S."/>
            <person name="Bennetzen J.L."/>
            <person name="Bonawitz N.D."/>
            <person name="Chapple C."/>
            <person name="Cheng C."/>
            <person name="Correa L.G."/>
            <person name="Dacre M."/>
            <person name="DeBarry J."/>
            <person name="Dreyer I."/>
            <person name="Elias M."/>
            <person name="Engstrom E.M."/>
            <person name="Estelle M."/>
            <person name="Feng L."/>
            <person name="Finet C."/>
            <person name="Floyd S.K."/>
            <person name="Frommer W.B."/>
            <person name="Fujita T."/>
            <person name="Gramzow L."/>
            <person name="Gutensohn M."/>
            <person name="Harholt J."/>
            <person name="Hattori M."/>
            <person name="Heyl A."/>
            <person name="Hirai T."/>
            <person name="Hiwatashi Y."/>
            <person name="Ishikawa M."/>
            <person name="Iwata M."/>
            <person name="Karol K.G."/>
            <person name="Koehler B."/>
            <person name="Kolukisaoglu U."/>
            <person name="Kubo M."/>
            <person name="Kurata T."/>
            <person name="Lalonde S."/>
            <person name="Li K."/>
            <person name="Li Y."/>
            <person name="Litt A."/>
            <person name="Lyons E."/>
            <person name="Manning G."/>
            <person name="Maruyama T."/>
            <person name="Michael T.P."/>
            <person name="Mikami K."/>
            <person name="Miyazaki S."/>
            <person name="Morinaga S."/>
            <person name="Murata T."/>
            <person name="Mueller-Roeber B."/>
            <person name="Nelson D.R."/>
            <person name="Obara M."/>
            <person name="Oguri Y."/>
            <person name="Olmstead R.G."/>
            <person name="Onodera N."/>
            <person name="Petersen B.L."/>
            <person name="Pils B."/>
            <person name="Prigge M."/>
            <person name="Rensing S.A."/>
            <person name="Riano-Pachon D.M."/>
            <person name="Roberts A.W."/>
            <person name="Sato Y."/>
            <person name="Scheller H.V."/>
            <person name="Schulz B."/>
            <person name="Schulz C."/>
            <person name="Shakirov E.V."/>
            <person name="Shibagaki N."/>
            <person name="Shinohara N."/>
            <person name="Shippen D.E."/>
            <person name="Soerensen I."/>
            <person name="Sotooka R."/>
            <person name="Sugimoto N."/>
            <person name="Sugita M."/>
            <person name="Sumikawa N."/>
            <person name="Tanurdzic M."/>
            <person name="Theissen G."/>
            <person name="Ulvskov P."/>
            <person name="Wakazuki S."/>
            <person name="Weng J.K."/>
            <person name="Willats W.W."/>
            <person name="Wipf D."/>
            <person name="Wolf P.G."/>
            <person name="Yang L."/>
            <person name="Zimmer A.D."/>
            <person name="Zhu Q."/>
            <person name="Mitros T."/>
            <person name="Hellsten U."/>
            <person name="Loque D."/>
            <person name="Otillar R."/>
            <person name="Salamov A."/>
            <person name="Schmutz J."/>
            <person name="Shapiro H."/>
            <person name="Lindquist E."/>
            <person name="Lucas S."/>
            <person name="Rokhsar D."/>
            <person name="Grigoriev I.V."/>
        </authorList>
    </citation>
    <scope>NUCLEOTIDE SEQUENCE [LARGE SCALE GENOMIC DNA]</scope>
</reference>
<sequence length="340" mass="37117">MAIFHPIELQAVGGLVAAACASALKTRLSAGSKEPRLILLLFRVLKSHSCKAKKATSTRCHAATVVAEHGRLSVESVESVNELGALILSLVRRFTKISRKILSLLQRSSTNKADLALKTAMVTAAYVALATSWGHPSPLPSIAHHLGDERVRNGLETPRDLFAEFSWTDVAAHTTLYSPIGLVMADCSYLLGWENFYVRPEHFSRMKLPRSGSYMALNDAVLNSTAYKKLLDHIKGLYKKQKAGRNAPYMSHIAFYTLYGAAQDQMVLALTHHVLTTIQSPRLGTFCEKAVDLVRYGIGALCMACHSNGIPFNANAAPDELAELLLCSSQLDGKLLTKDL</sequence>
<dbReference type="InParanoid" id="D8SKZ5"/>
<proteinExistence type="predicted"/>
<keyword evidence="2" id="KW-1185">Reference proteome</keyword>
<dbReference type="KEGG" id="smo:SELMODRAFT_423225"/>
<organism evidence="2">
    <name type="scientific">Selaginella moellendorffii</name>
    <name type="common">Spikemoss</name>
    <dbReference type="NCBI Taxonomy" id="88036"/>
    <lineage>
        <taxon>Eukaryota</taxon>
        <taxon>Viridiplantae</taxon>
        <taxon>Streptophyta</taxon>
        <taxon>Embryophyta</taxon>
        <taxon>Tracheophyta</taxon>
        <taxon>Lycopodiopsida</taxon>
        <taxon>Selaginellales</taxon>
        <taxon>Selaginellaceae</taxon>
        <taxon>Selaginella</taxon>
    </lineage>
</organism>
<dbReference type="AlphaFoldDB" id="D8SKZ5"/>
<accession>D8SKZ5</accession>
<dbReference type="Proteomes" id="UP000001514">
    <property type="component" value="Unassembled WGS sequence"/>
</dbReference>
<gene>
    <name evidence="1" type="ORF">SELMODRAFT_423225</name>
</gene>
<dbReference type="EMBL" id="GL377625">
    <property type="protein sequence ID" value="EFJ14937.1"/>
    <property type="molecule type" value="Genomic_DNA"/>
</dbReference>
<dbReference type="Gramene" id="EFJ14937">
    <property type="protein sequence ID" value="EFJ14937"/>
    <property type="gene ID" value="SELMODRAFT_423225"/>
</dbReference>
<evidence type="ECO:0000313" key="1">
    <source>
        <dbReference type="EMBL" id="EFJ14937.1"/>
    </source>
</evidence>
<protein>
    <submittedName>
        <fullName evidence="1">Uncharacterized protein</fullName>
    </submittedName>
</protein>
<name>D8SKZ5_SELML</name>
<dbReference type="HOGENOM" id="CLU_817362_0_0_1"/>
<evidence type="ECO:0000313" key="2">
    <source>
        <dbReference type="Proteomes" id="UP000001514"/>
    </source>
</evidence>